<dbReference type="InterPro" id="IPR050417">
    <property type="entry name" value="Sugar_Epim/Isomerase"/>
</dbReference>
<dbReference type="EC" id="5.1.3.31" evidence="3"/>
<gene>
    <name evidence="3" type="ORF">GGD55_002442</name>
</gene>
<dbReference type="EMBL" id="JACHBK010000005">
    <property type="protein sequence ID" value="MBB5535738.1"/>
    <property type="molecule type" value="Genomic_DNA"/>
</dbReference>
<keyword evidence="4" id="KW-1185">Reference proteome</keyword>
<organism evidence="3 4">
    <name type="scientific">Rhizobium giardinii</name>
    <dbReference type="NCBI Taxonomy" id="56731"/>
    <lineage>
        <taxon>Bacteria</taxon>
        <taxon>Pseudomonadati</taxon>
        <taxon>Pseudomonadota</taxon>
        <taxon>Alphaproteobacteria</taxon>
        <taxon>Hyphomicrobiales</taxon>
        <taxon>Rhizobiaceae</taxon>
        <taxon>Rhizobium/Agrobacterium group</taxon>
        <taxon>Rhizobium</taxon>
    </lineage>
</organism>
<dbReference type="AlphaFoldDB" id="A0A7W8UAH6"/>
<evidence type="ECO:0000256" key="1">
    <source>
        <dbReference type="ARBA" id="ARBA00023235"/>
    </source>
</evidence>
<dbReference type="Proteomes" id="UP000585507">
    <property type="component" value="Unassembled WGS sequence"/>
</dbReference>
<dbReference type="EC" id="5.1.3.30" evidence="3"/>
<evidence type="ECO:0000313" key="3">
    <source>
        <dbReference type="EMBL" id="MBB5535738.1"/>
    </source>
</evidence>
<dbReference type="RefSeq" id="WP_018325465.1">
    <property type="nucleotide sequence ID" value="NZ_JACHBK010000005.1"/>
</dbReference>
<dbReference type="PANTHER" id="PTHR43489:SF7">
    <property type="entry name" value="3-DEHYDRO-D-GULOSIDE 4-EPIMERASE-RELATED"/>
    <property type="match status" value="1"/>
</dbReference>
<proteinExistence type="predicted"/>
<dbReference type="Gene3D" id="3.20.20.150">
    <property type="entry name" value="Divalent-metal-dependent TIM barrel enzymes"/>
    <property type="match status" value="1"/>
</dbReference>
<reference evidence="3 4" key="1">
    <citation type="submission" date="2020-08" db="EMBL/GenBank/DDBJ databases">
        <title>Genomic Encyclopedia of Type Strains, Phase IV (KMG-V): Genome sequencing to study the core and pangenomes of soil and plant-associated prokaryotes.</title>
        <authorList>
            <person name="Whitman W."/>
        </authorList>
    </citation>
    <scope>NUCLEOTIDE SEQUENCE [LARGE SCALE GENOMIC DNA]</scope>
    <source>
        <strain evidence="3 4">SEMIA 4084</strain>
    </source>
</reference>
<protein>
    <submittedName>
        <fullName evidence="3">D-psicose/D-tagatose/L-ribulose 3-epimerase</fullName>
        <ecNumber evidence="3">5.1.3.30</ecNumber>
        <ecNumber evidence="3">5.1.3.31</ecNumber>
    </submittedName>
</protein>
<comment type="caution">
    <text evidence="3">The sequence shown here is derived from an EMBL/GenBank/DDBJ whole genome shotgun (WGS) entry which is preliminary data.</text>
</comment>
<feature type="domain" description="Xylose isomerase-like TIM barrel" evidence="2">
    <location>
        <begin position="26"/>
        <end position="255"/>
    </location>
</feature>
<dbReference type="GO" id="GO:0016853">
    <property type="term" value="F:isomerase activity"/>
    <property type="evidence" value="ECO:0007669"/>
    <property type="project" value="UniProtKB-KW"/>
</dbReference>
<dbReference type="InterPro" id="IPR013022">
    <property type="entry name" value="Xyl_isomerase-like_TIM-brl"/>
</dbReference>
<sequence>MSGKLGIHSLVFTDDWSPAAAEASCRAAAEIGFELIEVLLFDPAALDIPLTKRVAREAGLELRLGMALGLDTDIASSDPDIAGRGEASVARCLEIAAELEAPAVSGITYAAFANYSAPATKEQRTQVAASLARLDRRAGELGVRLGLEPVNRYESYLVNTLDEAADLIRASGGSNLFIHMDTFHMNIEEGDIAAAIHRNASLLGYAHVADSNRGLLGGGHFDVLGYCRALVSAGYRGDLTVEAFSSKMLREGLVGGVRLWREAWRDSLVAAKAAYDVLRVARASARAGCTVW</sequence>
<evidence type="ECO:0000313" key="4">
    <source>
        <dbReference type="Proteomes" id="UP000585507"/>
    </source>
</evidence>
<name>A0A7W8UAH6_9HYPH</name>
<accession>A0A7W8UAH6</accession>
<dbReference type="InterPro" id="IPR036237">
    <property type="entry name" value="Xyl_isomerase-like_sf"/>
</dbReference>
<keyword evidence="1 3" id="KW-0413">Isomerase</keyword>
<dbReference type="PANTHER" id="PTHR43489">
    <property type="entry name" value="ISOMERASE"/>
    <property type="match status" value="1"/>
</dbReference>
<dbReference type="Pfam" id="PF01261">
    <property type="entry name" value="AP_endonuc_2"/>
    <property type="match status" value="1"/>
</dbReference>
<evidence type="ECO:0000259" key="2">
    <source>
        <dbReference type="Pfam" id="PF01261"/>
    </source>
</evidence>
<dbReference type="SUPFAM" id="SSF51658">
    <property type="entry name" value="Xylose isomerase-like"/>
    <property type="match status" value="1"/>
</dbReference>